<accession>A0A2K3PNN0</accession>
<evidence type="ECO:0000259" key="5">
    <source>
        <dbReference type="Pfam" id="PF16135"/>
    </source>
</evidence>
<dbReference type="PANTHER" id="PTHR31413">
    <property type="entry name" value="AFP HOMOLOG 2"/>
    <property type="match status" value="1"/>
</dbReference>
<evidence type="ECO:0000256" key="3">
    <source>
        <dbReference type="ARBA" id="ARBA00023242"/>
    </source>
</evidence>
<comment type="subcellular location">
    <subcellularLocation>
        <location evidence="1 4">Nucleus</location>
    </subcellularLocation>
</comment>
<feature type="non-terminal residue" evidence="6">
    <location>
        <position position="1"/>
    </location>
</feature>
<dbReference type="GO" id="GO:0005634">
    <property type="term" value="C:nucleus"/>
    <property type="evidence" value="ECO:0007669"/>
    <property type="project" value="UniProtKB-SubCell"/>
</dbReference>
<dbReference type="Pfam" id="PF16135">
    <property type="entry name" value="TDBD"/>
    <property type="match status" value="1"/>
</dbReference>
<name>A0A2K3PNN0_TRIPR</name>
<keyword evidence="3 4" id="KW-0539">Nucleus</keyword>
<sequence>KFFGEKQQRLPSNSKQIDLTLKLSPCGAENVEERRLIRSSSMVGEIGNINVPNWLERSCSLPIDSEKKRMLLERQRSVAASEIHVELIESPGGFHRFDLQSGFLSNSVNSVSGVYNTHNSCRRHSAEGAVGSNFEQSAKQENNSVIFQKPIGKENPLPPKYADAKLENQARKLNLPNYCSLKGDVMEILRQMPTVTTTGDGPNGKRIEGFLYKYRSGEVCIVCVCHGSFLTPKEFVKHAGGKEVANPMKHITVYPVAF</sequence>
<dbReference type="STRING" id="57577.A0A2K3PNN0"/>
<evidence type="ECO:0000313" key="6">
    <source>
        <dbReference type="EMBL" id="PNY16889.1"/>
    </source>
</evidence>
<dbReference type="GO" id="GO:0007165">
    <property type="term" value="P:signal transduction"/>
    <property type="evidence" value="ECO:0007669"/>
    <property type="project" value="InterPro"/>
</dbReference>
<dbReference type="PANTHER" id="PTHR31413:SF43">
    <property type="entry name" value="NINJA-FAMILY PROTEIN"/>
    <property type="match status" value="1"/>
</dbReference>
<protein>
    <recommendedName>
        <fullName evidence="4">Ninja-family protein</fullName>
    </recommendedName>
    <alternativeName>
        <fullName evidence="4">ABI-binding protein</fullName>
    </alternativeName>
</protein>
<evidence type="ECO:0000256" key="4">
    <source>
        <dbReference type="RuleBase" id="RU369029"/>
    </source>
</evidence>
<dbReference type="InterPro" id="IPR031307">
    <property type="entry name" value="Ninja_fam"/>
</dbReference>
<feature type="domain" description="Tify" evidence="5">
    <location>
        <begin position="221"/>
        <end position="252"/>
    </location>
</feature>
<reference evidence="6 7" key="1">
    <citation type="journal article" date="2014" name="Am. J. Bot.">
        <title>Genome assembly and annotation for red clover (Trifolium pratense; Fabaceae).</title>
        <authorList>
            <person name="Istvanek J."/>
            <person name="Jaros M."/>
            <person name="Krenek A."/>
            <person name="Repkova J."/>
        </authorList>
    </citation>
    <scope>NUCLEOTIDE SEQUENCE [LARGE SCALE GENOMIC DNA]</scope>
    <source>
        <strain evidence="7">cv. Tatra</strain>
        <tissue evidence="6">Young leaves</tissue>
    </source>
</reference>
<evidence type="ECO:0000313" key="7">
    <source>
        <dbReference type="Proteomes" id="UP000236291"/>
    </source>
</evidence>
<dbReference type="GO" id="GO:0045892">
    <property type="term" value="P:negative regulation of DNA-templated transcription"/>
    <property type="evidence" value="ECO:0007669"/>
    <property type="project" value="TreeGrafter"/>
</dbReference>
<organism evidence="6 7">
    <name type="scientific">Trifolium pratense</name>
    <name type="common">Red clover</name>
    <dbReference type="NCBI Taxonomy" id="57577"/>
    <lineage>
        <taxon>Eukaryota</taxon>
        <taxon>Viridiplantae</taxon>
        <taxon>Streptophyta</taxon>
        <taxon>Embryophyta</taxon>
        <taxon>Tracheophyta</taxon>
        <taxon>Spermatophyta</taxon>
        <taxon>Magnoliopsida</taxon>
        <taxon>eudicotyledons</taxon>
        <taxon>Gunneridae</taxon>
        <taxon>Pentapetalae</taxon>
        <taxon>rosids</taxon>
        <taxon>fabids</taxon>
        <taxon>Fabales</taxon>
        <taxon>Fabaceae</taxon>
        <taxon>Papilionoideae</taxon>
        <taxon>50 kb inversion clade</taxon>
        <taxon>NPAAA clade</taxon>
        <taxon>Hologalegina</taxon>
        <taxon>IRL clade</taxon>
        <taxon>Trifolieae</taxon>
        <taxon>Trifolium</taxon>
    </lineage>
</organism>
<comment type="caution">
    <text evidence="6">The sequence shown here is derived from an EMBL/GenBank/DDBJ whole genome shotgun (WGS) entry which is preliminary data.</text>
</comment>
<comment type="similarity">
    <text evidence="2 4">Belongs to the Ninja family.</text>
</comment>
<proteinExistence type="inferred from homology"/>
<evidence type="ECO:0000256" key="1">
    <source>
        <dbReference type="ARBA" id="ARBA00004123"/>
    </source>
</evidence>
<dbReference type="AlphaFoldDB" id="A0A2K3PNN0"/>
<reference evidence="6 7" key="2">
    <citation type="journal article" date="2017" name="Front. Plant Sci.">
        <title>Gene Classification and Mining of Molecular Markers Useful in Red Clover (Trifolium pratense) Breeding.</title>
        <authorList>
            <person name="Istvanek J."/>
            <person name="Dluhosova J."/>
            <person name="Dluhos P."/>
            <person name="Patkova L."/>
            <person name="Nedelnik J."/>
            <person name="Repkova J."/>
        </authorList>
    </citation>
    <scope>NUCLEOTIDE SEQUENCE [LARGE SCALE GENOMIC DNA]</scope>
    <source>
        <strain evidence="7">cv. Tatra</strain>
        <tissue evidence="6">Young leaves</tissue>
    </source>
</reference>
<evidence type="ECO:0000256" key="2">
    <source>
        <dbReference type="ARBA" id="ARBA00006081"/>
    </source>
</evidence>
<gene>
    <name evidence="6" type="ORF">L195_g013618</name>
</gene>
<dbReference type="EMBL" id="ASHM01008893">
    <property type="protein sequence ID" value="PNY16889.1"/>
    <property type="molecule type" value="Genomic_DNA"/>
</dbReference>
<dbReference type="Proteomes" id="UP000236291">
    <property type="component" value="Unassembled WGS sequence"/>
</dbReference>
<comment type="function">
    <text evidence="4">Acts as a negative regulator of abscisic acid (ABA) response.</text>
</comment>
<dbReference type="InterPro" id="IPR032308">
    <property type="entry name" value="TDBD"/>
</dbReference>